<dbReference type="AlphaFoldDB" id="A0A3S5A7H8"/>
<evidence type="ECO:0000256" key="1">
    <source>
        <dbReference type="SAM" id="MobiDB-lite"/>
    </source>
</evidence>
<organism evidence="2 3">
    <name type="scientific">Protopolystoma xenopodis</name>
    <dbReference type="NCBI Taxonomy" id="117903"/>
    <lineage>
        <taxon>Eukaryota</taxon>
        <taxon>Metazoa</taxon>
        <taxon>Spiralia</taxon>
        <taxon>Lophotrochozoa</taxon>
        <taxon>Platyhelminthes</taxon>
        <taxon>Monogenea</taxon>
        <taxon>Polyopisthocotylea</taxon>
        <taxon>Polystomatidea</taxon>
        <taxon>Polystomatidae</taxon>
        <taxon>Protopolystoma</taxon>
    </lineage>
</organism>
<sequence>MFQRLGSNRRQATSNFPTPSCDRRTIESLSSSASATNYLNSTKIFLTTPGCPGEPSKPASCSPFPQRSASEWGRDPSCTDALSHLFGHPSSATQSDFMVQEHFEPTDLTSKLSLHKGLTDKDLEAAGLPLHSHQYHQHLTLPQIQKQLYHRQHQYKQYSPHSEQSSKVKSIARPNLSAPYQEASSDYDQEDGEDDDEIEDVGADSDGLLRNLDVIRQKSGEESVCDCLIGQSEQERLCRMGSAWHRHIRKSGEYEQEMDSEEDSNIDRPLRLGSCETFDHFS</sequence>
<evidence type="ECO:0000313" key="2">
    <source>
        <dbReference type="EMBL" id="VEL22025.1"/>
    </source>
</evidence>
<feature type="compositionally biased region" description="Acidic residues" evidence="1">
    <location>
        <begin position="185"/>
        <end position="203"/>
    </location>
</feature>
<feature type="region of interest" description="Disordered" evidence="1">
    <location>
        <begin position="251"/>
        <end position="270"/>
    </location>
</feature>
<keyword evidence="3" id="KW-1185">Reference proteome</keyword>
<feature type="compositionally biased region" description="Polar residues" evidence="1">
    <location>
        <begin position="155"/>
        <end position="168"/>
    </location>
</feature>
<protein>
    <submittedName>
        <fullName evidence="2">Uncharacterized protein</fullName>
    </submittedName>
</protein>
<evidence type="ECO:0000313" key="3">
    <source>
        <dbReference type="Proteomes" id="UP000784294"/>
    </source>
</evidence>
<proteinExistence type="predicted"/>
<feature type="compositionally biased region" description="Polar residues" evidence="1">
    <location>
        <begin position="1"/>
        <end position="18"/>
    </location>
</feature>
<gene>
    <name evidence="2" type="ORF">PXEA_LOCUS15465</name>
</gene>
<feature type="compositionally biased region" description="Acidic residues" evidence="1">
    <location>
        <begin position="254"/>
        <end position="264"/>
    </location>
</feature>
<feature type="region of interest" description="Disordered" evidence="1">
    <location>
        <begin position="49"/>
        <end position="75"/>
    </location>
</feature>
<feature type="region of interest" description="Disordered" evidence="1">
    <location>
        <begin position="1"/>
        <end position="27"/>
    </location>
</feature>
<dbReference type="Proteomes" id="UP000784294">
    <property type="component" value="Unassembled WGS sequence"/>
</dbReference>
<dbReference type="EMBL" id="CAAALY010054338">
    <property type="protein sequence ID" value="VEL22025.1"/>
    <property type="molecule type" value="Genomic_DNA"/>
</dbReference>
<comment type="caution">
    <text evidence="2">The sequence shown here is derived from an EMBL/GenBank/DDBJ whole genome shotgun (WGS) entry which is preliminary data.</text>
</comment>
<name>A0A3S5A7H8_9PLAT</name>
<accession>A0A3S5A7H8</accession>
<reference evidence="2" key="1">
    <citation type="submission" date="2018-11" db="EMBL/GenBank/DDBJ databases">
        <authorList>
            <consortium name="Pathogen Informatics"/>
        </authorList>
    </citation>
    <scope>NUCLEOTIDE SEQUENCE</scope>
</reference>
<feature type="region of interest" description="Disordered" evidence="1">
    <location>
        <begin position="150"/>
        <end position="205"/>
    </location>
</feature>